<evidence type="ECO:0000256" key="1">
    <source>
        <dbReference type="ARBA" id="ARBA00004123"/>
    </source>
</evidence>
<evidence type="ECO:0000313" key="9">
    <source>
        <dbReference type="Proteomes" id="UP000694569"/>
    </source>
</evidence>
<keyword evidence="2" id="KW-0235">DNA replication</keyword>
<reference evidence="8" key="1">
    <citation type="submission" date="2025-08" db="UniProtKB">
        <authorList>
            <consortium name="Ensembl"/>
        </authorList>
    </citation>
    <scope>IDENTIFICATION</scope>
</reference>
<evidence type="ECO:0000256" key="4">
    <source>
        <dbReference type="ARBA" id="ARBA00023242"/>
    </source>
</evidence>
<feature type="compositionally biased region" description="Pro residues" evidence="7">
    <location>
        <begin position="8"/>
        <end position="28"/>
    </location>
</feature>
<reference evidence="8" key="2">
    <citation type="submission" date="2025-09" db="UniProtKB">
        <authorList>
            <consortium name="Ensembl"/>
        </authorList>
    </citation>
    <scope>IDENTIFICATION</scope>
</reference>
<dbReference type="GO" id="GO:0031390">
    <property type="term" value="C:Ctf18 RFC-like complex"/>
    <property type="evidence" value="ECO:0007669"/>
    <property type="project" value="InterPro"/>
</dbReference>
<dbReference type="GO" id="GO:0003677">
    <property type="term" value="F:DNA binding"/>
    <property type="evidence" value="ECO:0007669"/>
    <property type="project" value="UniProtKB-KW"/>
</dbReference>
<dbReference type="Ensembl" id="ENSLLET00000046271.1">
    <property type="protein sequence ID" value="ENSLLEP00000044487.1"/>
    <property type="gene ID" value="ENSLLEG00000028254.1"/>
</dbReference>
<comment type="subcellular location">
    <subcellularLocation>
        <location evidence="1">Nucleus</location>
    </subcellularLocation>
</comment>
<evidence type="ECO:0000256" key="5">
    <source>
        <dbReference type="ARBA" id="ARBA00023306"/>
    </source>
</evidence>
<dbReference type="GO" id="GO:0007064">
    <property type="term" value="P:mitotic sister chromatid cohesion"/>
    <property type="evidence" value="ECO:0007669"/>
    <property type="project" value="InterPro"/>
</dbReference>
<feature type="region of interest" description="Disordered" evidence="7">
    <location>
        <begin position="1"/>
        <end position="31"/>
    </location>
</feature>
<dbReference type="GeneTree" id="ENSGT00400000025006"/>
<protein>
    <recommendedName>
        <fullName evidence="10">Chromosome transmission fidelity protein 8 homolog</fullName>
    </recommendedName>
</protein>
<dbReference type="PANTHER" id="PTHR28605:SF1">
    <property type="entry name" value="CHROMOSOME TRANSMISSION FIDELITY FACTOR 8"/>
    <property type="match status" value="1"/>
</dbReference>
<dbReference type="Proteomes" id="UP000694569">
    <property type="component" value="Unplaced"/>
</dbReference>
<keyword evidence="5" id="KW-0131">Cell cycle</keyword>
<keyword evidence="4" id="KW-0539">Nucleus</keyword>
<evidence type="ECO:0000256" key="2">
    <source>
        <dbReference type="ARBA" id="ARBA00022705"/>
    </source>
</evidence>
<accession>A0A8C5QXK4</accession>
<sequence length="296" mass="32602">MKDRPVSVAPPPRGFFYETPPPGSPPSPYRLQAHHVTRRGATPRAAPEERGTCRVDVVISSPAPGARRDSCDSGPCHCAGTGNDLSRVTRKRRRRPVRNRKLLLDCRSFSSRCLVVSEQEADIHLKMKTVQKETGGRGVRDPGAAARDAGASDTFRALNGERGAELKKQLVFLRHVQKISVVPCEQSPQLQAIRELEQQHAGTPGTGDQATLRANKSVKPANPHRKGVPVLIIGHHMLYGKLSRLEKPFAVLVKSNTEPESGLNTETEYHVTALIKRKVIFKTRPKPIITNVPKKV</sequence>
<dbReference type="Pfam" id="PF09696">
    <property type="entry name" value="Ctf8"/>
    <property type="match status" value="1"/>
</dbReference>
<dbReference type="OrthoDB" id="121932at2759"/>
<evidence type="ECO:0000256" key="6">
    <source>
        <dbReference type="ARBA" id="ARBA00038447"/>
    </source>
</evidence>
<dbReference type="AlphaFoldDB" id="A0A8C5QXK4"/>
<comment type="similarity">
    <text evidence="6">Belongs to the CTF8 family.</text>
</comment>
<dbReference type="GO" id="GO:0006260">
    <property type="term" value="P:DNA replication"/>
    <property type="evidence" value="ECO:0007669"/>
    <property type="project" value="UniProtKB-KW"/>
</dbReference>
<organism evidence="8 9">
    <name type="scientific">Leptobrachium leishanense</name>
    <name type="common">Leishan spiny toad</name>
    <dbReference type="NCBI Taxonomy" id="445787"/>
    <lineage>
        <taxon>Eukaryota</taxon>
        <taxon>Metazoa</taxon>
        <taxon>Chordata</taxon>
        <taxon>Craniata</taxon>
        <taxon>Vertebrata</taxon>
        <taxon>Euteleostomi</taxon>
        <taxon>Amphibia</taxon>
        <taxon>Batrachia</taxon>
        <taxon>Anura</taxon>
        <taxon>Pelobatoidea</taxon>
        <taxon>Megophryidae</taxon>
        <taxon>Leptobrachium</taxon>
    </lineage>
</organism>
<name>A0A8C5QXK4_9ANUR</name>
<proteinExistence type="inferred from homology"/>
<feature type="region of interest" description="Disordered" evidence="7">
    <location>
        <begin position="199"/>
        <end position="223"/>
    </location>
</feature>
<dbReference type="InterPro" id="IPR018607">
    <property type="entry name" value="Ctf8"/>
</dbReference>
<dbReference type="PANTHER" id="PTHR28605">
    <property type="entry name" value="CTF8, CHROMOSOME TRANSMISSION FIDELITY FACTOR 8 HOMOLOG (S. CEREVISIAE)"/>
    <property type="match status" value="1"/>
</dbReference>
<evidence type="ECO:0000313" key="8">
    <source>
        <dbReference type="Ensembl" id="ENSLLEP00000044487.1"/>
    </source>
</evidence>
<keyword evidence="3" id="KW-0238">DNA-binding</keyword>
<evidence type="ECO:0000256" key="3">
    <source>
        <dbReference type="ARBA" id="ARBA00023125"/>
    </source>
</evidence>
<evidence type="ECO:0008006" key="10">
    <source>
        <dbReference type="Google" id="ProtNLM"/>
    </source>
</evidence>
<evidence type="ECO:0000256" key="7">
    <source>
        <dbReference type="SAM" id="MobiDB-lite"/>
    </source>
</evidence>
<keyword evidence="9" id="KW-1185">Reference proteome</keyword>